<feature type="domain" description="HNH" evidence="1">
    <location>
        <begin position="30"/>
        <end position="76"/>
    </location>
</feature>
<dbReference type="InterPro" id="IPR002711">
    <property type="entry name" value="HNH"/>
</dbReference>
<evidence type="ECO:0000313" key="2">
    <source>
        <dbReference type="EMBL" id="EKU45385.1"/>
    </source>
</evidence>
<gene>
    <name evidence="2" type="ORF">C273_11291</name>
</gene>
<sequence>MAKSIASSFYKSKKWVKCRNAYMSSQHHICERCGELATICHHKEWLNETNVNDPYITLSWDNLEALCHECHNAEHFKTSATAQGLEFDKNGNLIKLK</sequence>
<dbReference type="PATRIC" id="fig|1229783.3.peg.2236"/>
<accession>K9AVD0</accession>
<keyword evidence="2" id="KW-0378">Hydrolase</keyword>
<organism evidence="2 3">
    <name type="scientific">Staphylococcus massiliensis S46</name>
    <dbReference type="NCBI Taxonomy" id="1229783"/>
    <lineage>
        <taxon>Bacteria</taxon>
        <taxon>Bacillati</taxon>
        <taxon>Bacillota</taxon>
        <taxon>Bacilli</taxon>
        <taxon>Bacillales</taxon>
        <taxon>Staphylococcaceae</taxon>
        <taxon>Staphylococcus</taxon>
    </lineage>
</organism>
<dbReference type="AlphaFoldDB" id="K9AVD0"/>
<comment type="caution">
    <text evidence="2">The sequence shown here is derived from an EMBL/GenBank/DDBJ whole genome shotgun (WGS) entry which is preliminary data.</text>
</comment>
<keyword evidence="2" id="KW-0255">Endonuclease</keyword>
<protein>
    <submittedName>
        <fullName evidence="2">HNH endonuclease</fullName>
    </submittedName>
</protein>
<dbReference type="Pfam" id="PF01844">
    <property type="entry name" value="HNH"/>
    <property type="match status" value="1"/>
</dbReference>
<dbReference type="GO" id="GO:0003676">
    <property type="term" value="F:nucleic acid binding"/>
    <property type="evidence" value="ECO:0007669"/>
    <property type="project" value="InterPro"/>
</dbReference>
<dbReference type="GO" id="GO:0008270">
    <property type="term" value="F:zinc ion binding"/>
    <property type="evidence" value="ECO:0007669"/>
    <property type="project" value="InterPro"/>
</dbReference>
<dbReference type="STRING" id="1229783.C273_11291"/>
<name>K9AVD0_9STAP</name>
<dbReference type="GO" id="GO:0004519">
    <property type="term" value="F:endonuclease activity"/>
    <property type="evidence" value="ECO:0007669"/>
    <property type="project" value="UniProtKB-KW"/>
</dbReference>
<dbReference type="RefSeq" id="WP_009385220.1">
    <property type="nucleotide sequence ID" value="NZ_AMSQ01000031.1"/>
</dbReference>
<evidence type="ECO:0000313" key="3">
    <source>
        <dbReference type="Proteomes" id="UP000009885"/>
    </source>
</evidence>
<keyword evidence="3" id="KW-1185">Reference proteome</keyword>
<keyword evidence="2" id="KW-0540">Nuclease</keyword>
<dbReference type="EMBL" id="AMSQ01000031">
    <property type="protein sequence ID" value="EKU45385.1"/>
    <property type="molecule type" value="Genomic_DNA"/>
</dbReference>
<dbReference type="OrthoDB" id="9811997at2"/>
<proteinExistence type="predicted"/>
<evidence type="ECO:0000259" key="1">
    <source>
        <dbReference type="Pfam" id="PF01844"/>
    </source>
</evidence>
<reference evidence="2 3" key="1">
    <citation type="journal article" date="2013" name="Genome Announc.">
        <title>Genome Sequence of Staphylococcus massiliensis Strain S46, Isolated from the Surface of Healthy Human Skin.</title>
        <authorList>
            <person name="Srivastav R."/>
            <person name="Singh A."/>
            <person name="Jangir P.K."/>
            <person name="Kumari C."/>
            <person name="Muduli S."/>
            <person name="Sharma R."/>
        </authorList>
    </citation>
    <scope>NUCLEOTIDE SEQUENCE [LARGE SCALE GENOMIC DNA]</scope>
    <source>
        <strain evidence="2 3">S46</strain>
    </source>
</reference>
<dbReference type="eggNOG" id="COG1403">
    <property type="taxonomic scope" value="Bacteria"/>
</dbReference>
<dbReference type="Proteomes" id="UP000009885">
    <property type="component" value="Unassembled WGS sequence"/>
</dbReference>